<dbReference type="InterPro" id="IPR002525">
    <property type="entry name" value="Transp_IS110-like_N"/>
</dbReference>
<evidence type="ECO:0000313" key="5">
    <source>
        <dbReference type="Proteomes" id="UP000186104"/>
    </source>
</evidence>
<dbReference type="EMBL" id="CP015961">
    <property type="protein sequence ID" value="ANI90885.1"/>
    <property type="molecule type" value="Genomic_DNA"/>
</dbReference>
<dbReference type="OrthoDB" id="4337860at2"/>
<gene>
    <name evidence="4" type="ORF">BJL86_0074</name>
</gene>
<evidence type="ECO:0000259" key="2">
    <source>
        <dbReference type="Pfam" id="PF01548"/>
    </source>
</evidence>
<dbReference type="GO" id="GO:0004803">
    <property type="term" value="F:transposase activity"/>
    <property type="evidence" value="ECO:0007669"/>
    <property type="project" value="InterPro"/>
</dbReference>
<accession>A0A173LF90</accession>
<dbReference type="RefSeq" id="WP_067473743.1">
    <property type="nucleotide sequence ID" value="NZ_CP015961.1"/>
</dbReference>
<keyword evidence="5" id="KW-1185">Reference proteome</keyword>
<dbReference type="PANTHER" id="PTHR33055:SF16">
    <property type="entry name" value="TRANSPOSASE FOR INSERTION SEQUENCE ELEMENT IS1547"/>
    <property type="match status" value="1"/>
</dbReference>
<dbReference type="InterPro" id="IPR047650">
    <property type="entry name" value="Transpos_IS110"/>
</dbReference>
<proteinExistence type="predicted"/>
<dbReference type="PANTHER" id="PTHR33055">
    <property type="entry name" value="TRANSPOSASE FOR INSERTION SEQUENCE ELEMENT IS1111A"/>
    <property type="match status" value="1"/>
</dbReference>
<protein>
    <submittedName>
        <fullName evidence="4">Insertion element IS110 uncharacterized 43.6 kDa protein</fullName>
    </submittedName>
</protein>
<dbReference type="STRING" id="499555.BJL86_0074"/>
<evidence type="ECO:0000256" key="1">
    <source>
        <dbReference type="SAM" id="Coils"/>
    </source>
</evidence>
<evidence type="ECO:0000259" key="3">
    <source>
        <dbReference type="Pfam" id="PF02371"/>
    </source>
</evidence>
<keyword evidence="1" id="KW-0175">Coiled coil</keyword>
<dbReference type="NCBIfam" id="NF033542">
    <property type="entry name" value="transpos_IS110"/>
    <property type="match status" value="1"/>
</dbReference>
<dbReference type="KEGG" id="dtm:BJL86_0074"/>
<dbReference type="Pfam" id="PF02371">
    <property type="entry name" value="Transposase_20"/>
    <property type="match status" value="1"/>
</dbReference>
<dbReference type="Pfam" id="PF01548">
    <property type="entry name" value="DEDD_Tnp_IS110"/>
    <property type="match status" value="1"/>
</dbReference>
<reference evidence="4 5" key="1">
    <citation type="submission" date="2016-06" db="EMBL/GenBank/DDBJ databases">
        <title>Complete genome sequence of a saline-alkali tolerant type strain Dietzia timorensis ID05-A0528T.</title>
        <authorList>
            <person name="Wu X."/>
        </authorList>
    </citation>
    <scope>NUCLEOTIDE SEQUENCE [LARGE SCALE GENOMIC DNA]</scope>
    <source>
        <strain evidence="4 5">ID05-A0528</strain>
    </source>
</reference>
<dbReference type="GO" id="GO:0006313">
    <property type="term" value="P:DNA transposition"/>
    <property type="evidence" value="ECO:0007669"/>
    <property type="project" value="InterPro"/>
</dbReference>
<sequence>MTAAPTVEQEPIIVGIDTHKDIHHAAILSARGALIADQQFPATSRGYAQLLAWTATVGPVAVFGIECTGSYGAGLVRHLLAEGHDVREVNRPHAHTAARRGKTDAIDAEAAARKILAGEAPVVPKNTSGVVESIRMLTLARNSAVKARSIAQTQLQNVLVTAPGELREQINATTGPKARIAACRRLRPDTAGLTDPMQAAKLTLRTLANRVEVLNEEIGDLDQQLGQLVAATTPTLVSKIGIGTGHAAQFLISAGENVGRLHTDAAFARLCGVAPIPVASGKTHRMRLHRGGDRQANRALHMIAVVRLRYDPRTVAYMERRRAEGLSKKDVLRCLKRFIAREVYNDLRRDLSAVSSTRPLVALEG</sequence>
<feature type="domain" description="Transposase IS110-like N-terminal" evidence="2">
    <location>
        <begin position="14"/>
        <end position="160"/>
    </location>
</feature>
<dbReference type="GO" id="GO:0003677">
    <property type="term" value="F:DNA binding"/>
    <property type="evidence" value="ECO:0007669"/>
    <property type="project" value="InterPro"/>
</dbReference>
<dbReference type="AlphaFoldDB" id="A0A173LF90"/>
<feature type="domain" description="Transposase IS116/IS110/IS902 C-terminal" evidence="3">
    <location>
        <begin position="240"/>
        <end position="318"/>
    </location>
</feature>
<evidence type="ECO:0000313" key="4">
    <source>
        <dbReference type="EMBL" id="ANI90885.1"/>
    </source>
</evidence>
<name>A0A173LF90_9ACTN</name>
<organism evidence="4 5">
    <name type="scientific">Dietzia timorensis</name>
    <dbReference type="NCBI Taxonomy" id="499555"/>
    <lineage>
        <taxon>Bacteria</taxon>
        <taxon>Bacillati</taxon>
        <taxon>Actinomycetota</taxon>
        <taxon>Actinomycetes</taxon>
        <taxon>Mycobacteriales</taxon>
        <taxon>Dietziaceae</taxon>
        <taxon>Dietzia</taxon>
    </lineage>
</organism>
<feature type="coiled-coil region" evidence="1">
    <location>
        <begin position="197"/>
        <end position="224"/>
    </location>
</feature>
<dbReference type="Proteomes" id="UP000186104">
    <property type="component" value="Chromosome"/>
</dbReference>
<dbReference type="InterPro" id="IPR003346">
    <property type="entry name" value="Transposase_20"/>
</dbReference>